<comment type="caution">
    <text evidence="3">The sequence shown here is derived from an EMBL/GenBank/DDBJ whole genome shotgun (WGS) entry which is preliminary data.</text>
</comment>
<accession>A0ABR8N1T0</accession>
<feature type="domain" description="VanZ-like" evidence="2">
    <location>
        <begin position="14"/>
        <end position="131"/>
    </location>
</feature>
<dbReference type="NCBIfam" id="NF037970">
    <property type="entry name" value="vanZ_1"/>
    <property type="match status" value="1"/>
</dbReference>
<evidence type="ECO:0000259" key="2">
    <source>
        <dbReference type="Pfam" id="PF04892"/>
    </source>
</evidence>
<evidence type="ECO:0000313" key="3">
    <source>
        <dbReference type="EMBL" id="MBD3921165.1"/>
    </source>
</evidence>
<protein>
    <submittedName>
        <fullName evidence="3">VanZ family protein</fullName>
    </submittedName>
</protein>
<gene>
    <name evidence="3" type="ORF">H8B09_20525</name>
</gene>
<evidence type="ECO:0000256" key="1">
    <source>
        <dbReference type="SAM" id="Phobius"/>
    </source>
</evidence>
<proteinExistence type="predicted"/>
<dbReference type="RefSeq" id="WP_191205445.1">
    <property type="nucleotide sequence ID" value="NZ_JACXZA010000005.1"/>
</dbReference>
<organism evidence="3 4">
    <name type="scientific">Paenibacillus terricola</name>
    <dbReference type="NCBI Taxonomy" id="2763503"/>
    <lineage>
        <taxon>Bacteria</taxon>
        <taxon>Bacillati</taxon>
        <taxon>Bacillota</taxon>
        <taxon>Bacilli</taxon>
        <taxon>Bacillales</taxon>
        <taxon>Paenibacillaceae</taxon>
        <taxon>Paenibacillus</taxon>
    </lineage>
</organism>
<dbReference type="Proteomes" id="UP000609346">
    <property type="component" value="Unassembled WGS sequence"/>
</dbReference>
<dbReference type="InterPro" id="IPR006976">
    <property type="entry name" value="VanZ-like"/>
</dbReference>
<keyword evidence="4" id="KW-1185">Reference proteome</keyword>
<keyword evidence="1" id="KW-1133">Transmembrane helix</keyword>
<reference evidence="3 4" key="1">
    <citation type="submission" date="2020-09" db="EMBL/GenBank/DDBJ databases">
        <title>Paenibacillus sp. strain PR3 16S rRNA gene Genome sequencing and assembly.</title>
        <authorList>
            <person name="Kim J."/>
        </authorList>
    </citation>
    <scope>NUCLEOTIDE SEQUENCE [LARGE SCALE GENOMIC DNA]</scope>
    <source>
        <strain evidence="3 4">PR3</strain>
    </source>
</reference>
<sequence>MRNVGIVLWCFVILVCVCTVNFQQLLDHGTVSFQLNRHPVLSDYLMVSDISLHSRIYVTQKIGHFSCFFILTLIATFGARSRAAFRRGFLFALGFAVFTELLQPFFGRDGRIVDMFIDSAGIVLAALIVRLSGSVKRDSRRNSRMYY</sequence>
<feature type="transmembrane region" description="Helical" evidence="1">
    <location>
        <begin position="62"/>
        <end position="79"/>
    </location>
</feature>
<name>A0ABR8N1T0_9BACL</name>
<keyword evidence="1" id="KW-0472">Membrane</keyword>
<feature type="transmembrane region" description="Helical" evidence="1">
    <location>
        <begin position="112"/>
        <end position="131"/>
    </location>
</feature>
<evidence type="ECO:0000313" key="4">
    <source>
        <dbReference type="Proteomes" id="UP000609346"/>
    </source>
</evidence>
<dbReference type="EMBL" id="JACXZA010000005">
    <property type="protein sequence ID" value="MBD3921165.1"/>
    <property type="molecule type" value="Genomic_DNA"/>
</dbReference>
<keyword evidence="1" id="KW-0812">Transmembrane</keyword>
<dbReference type="Pfam" id="PF04892">
    <property type="entry name" value="VanZ"/>
    <property type="match status" value="1"/>
</dbReference>
<feature type="transmembrane region" description="Helical" evidence="1">
    <location>
        <begin position="88"/>
        <end position="106"/>
    </location>
</feature>